<sequence>MNTKKALGISALTLLVLVLGAALAMWSETLKVNVKVETGEVKVKWSDWSCSDTGPDPQAEGYNNKEGKDVASCGIEIEVKDNEGNPIKLLVTLKNAYPGYSVDITLTVDNIGTIPVKLYDHKINANKTVLSALSIDLPIPEDTQIDPDGSSTYTLHITVLQSAAESSTYTFEIELTFAQWNEVPTTTTTAA</sequence>
<dbReference type="EMBL" id="NBVN01000002">
    <property type="protein sequence ID" value="PUA33590.1"/>
    <property type="molecule type" value="Genomic_DNA"/>
</dbReference>
<dbReference type="AlphaFoldDB" id="A0A2R7Y7S4"/>
<comment type="caution">
    <text evidence="1">The sequence shown here is derived from an EMBL/GenBank/DDBJ whole genome shotgun (WGS) entry which is preliminary data.</text>
</comment>
<dbReference type="Proteomes" id="UP000244093">
    <property type="component" value="Unassembled WGS sequence"/>
</dbReference>
<reference evidence="1 2" key="1">
    <citation type="journal article" date="2018" name="Syst. Appl. Microbiol.">
        <title>A new symbiotic nanoarchaeote (Candidatus Nanoclepta minutus) and its host (Zestosphaera tikiterensis gen. nov., sp. nov.) from a New Zealand hot spring.</title>
        <authorList>
            <person name="St John E."/>
            <person name="Liu Y."/>
            <person name="Podar M."/>
            <person name="Stott M.B."/>
            <person name="Meneghin J."/>
            <person name="Chen Z."/>
            <person name="Lagutin K."/>
            <person name="Mitchell K."/>
            <person name="Reysenbach A.L."/>
        </authorList>
    </citation>
    <scope>NUCLEOTIDE SEQUENCE [LARGE SCALE GENOMIC DNA]</scope>
    <source>
        <strain evidence="1">NZ3</strain>
    </source>
</reference>
<protein>
    <submittedName>
        <fullName evidence="1">Uncharacterized protein</fullName>
    </submittedName>
</protein>
<evidence type="ECO:0000313" key="2">
    <source>
        <dbReference type="Proteomes" id="UP000244093"/>
    </source>
</evidence>
<organism evidence="1 2">
    <name type="scientific">Zestosphaera tikiterensis</name>
    <dbReference type="NCBI Taxonomy" id="1973259"/>
    <lineage>
        <taxon>Archaea</taxon>
        <taxon>Thermoproteota</taxon>
        <taxon>Thermoprotei</taxon>
        <taxon>Desulfurococcales</taxon>
        <taxon>Desulfurococcaceae</taxon>
        <taxon>Zestosphaera</taxon>
    </lineage>
</organism>
<proteinExistence type="predicted"/>
<evidence type="ECO:0000313" key="1">
    <source>
        <dbReference type="EMBL" id="PUA33590.1"/>
    </source>
</evidence>
<gene>
    <name evidence="1" type="ORF">B7O98_04005</name>
</gene>
<name>A0A2R7Y7S4_9CREN</name>
<accession>A0A2R7Y7S4</accession>